<dbReference type="FunFam" id="3.40.50.980:FF:000002">
    <property type="entry name" value="Enterobactin synthetase component F"/>
    <property type="match status" value="1"/>
</dbReference>
<dbReference type="GO" id="GO:0043041">
    <property type="term" value="P:amino acid activation for nonribosomal peptide biosynthetic process"/>
    <property type="evidence" value="ECO:0007669"/>
    <property type="project" value="TreeGrafter"/>
</dbReference>
<dbReference type="RefSeq" id="WP_117350728.1">
    <property type="nucleotide sequence ID" value="NZ_CP031742.1"/>
</dbReference>
<organism evidence="5 6">
    <name type="scientific">Streptomyces koyangensis</name>
    <dbReference type="NCBI Taxonomy" id="188770"/>
    <lineage>
        <taxon>Bacteria</taxon>
        <taxon>Bacillati</taxon>
        <taxon>Actinomycetota</taxon>
        <taxon>Actinomycetes</taxon>
        <taxon>Kitasatosporales</taxon>
        <taxon>Streptomycetaceae</taxon>
        <taxon>Streptomyces</taxon>
        <taxon>Streptomyces aurantiacus group</taxon>
    </lineage>
</organism>
<dbReference type="Gene3D" id="3.40.50.1820">
    <property type="entry name" value="alpha/beta hydrolase"/>
    <property type="match status" value="1"/>
</dbReference>
<dbReference type="PANTHER" id="PTHR45527">
    <property type="entry name" value="NONRIBOSOMAL PEPTIDE SYNTHETASE"/>
    <property type="match status" value="1"/>
</dbReference>
<dbReference type="FunFam" id="3.40.50.12780:FF:000012">
    <property type="entry name" value="Non-ribosomal peptide synthetase"/>
    <property type="match status" value="1"/>
</dbReference>
<dbReference type="InterPro" id="IPR045851">
    <property type="entry name" value="AMP-bd_C_sf"/>
</dbReference>
<dbReference type="FunFam" id="3.30.300.30:FF:000010">
    <property type="entry name" value="Enterobactin synthetase component F"/>
    <property type="match status" value="1"/>
</dbReference>
<feature type="region of interest" description="Disordered" evidence="3">
    <location>
        <begin position="1"/>
        <end position="21"/>
    </location>
</feature>
<feature type="domain" description="Carrier" evidence="4">
    <location>
        <begin position="544"/>
        <end position="620"/>
    </location>
</feature>
<dbReference type="Pfam" id="PF00550">
    <property type="entry name" value="PP-binding"/>
    <property type="match status" value="1"/>
</dbReference>
<dbReference type="InterPro" id="IPR025110">
    <property type="entry name" value="AMP-bd_C"/>
</dbReference>
<dbReference type="GO" id="GO:0031177">
    <property type="term" value="F:phosphopantetheine binding"/>
    <property type="evidence" value="ECO:0007669"/>
    <property type="project" value="TreeGrafter"/>
</dbReference>
<name>A0A385DKT0_9ACTN</name>
<evidence type="ECO:0000256" key="1">
    <source>
        <dbReference type="ARBA" id="ARBA00022450"/>
    </source>
</evidence>
<dbReference type="GO" id="GO:0005829">
    <property type="term" value="C:cytosol"/>
    <property type="evidence" value="ECO:0007669"/>
    <property type="project" value="TreeGrafter"/>
</dbReference>
<dbReference type="PROSITE" id="PS50075">
    <property type="entry name" value="CARRIER"/>
    <property type="match status" value="1"/>
</dbReference>
<dbReference type="Gene3D" id="2.30.38.10">
    <property type="entry name" value="Luciferase, Domain 3"/>
    <property type="match status" value="1"/>
</dbReference>
<dbReference type="FunFam" id="3.40.50.980:FF:000001">
    <property type="entry name" value="Non-ribosomal peptide synthetase"/>
    <property type="match status" value="1"/>
</dbReference>
<feature type="region of interest" description="Disordered" evidence="3">
    <location>
        <begin position="525"/>
        <end position="546"/>
    </location>
</feature>
<dbReference type="GeneID" id="300118466"/>
<dbReference type="GO" id="GO:0044550">
    <property type="term" value="P:secondary metabolite biosynthetic process"/>
    <property type="evidence" value="ECO:0007669"/>
    <property type="project" value="UniProtKB-ARBA"/>
</dbReference>
<protein>
    <submittedName>
        <fullName evidence="5">Amino acid adenylation domain-containing protein</fullName>
    </submittedName>
</protein>
<reference evidence="5 6" key="1">
    <citation type="submission" date="2018-08" db="EMBL/GenBank/DDBJ databases">
        <authorList>
            <person name="Ferrada E.E."/>
            <person name="Latorre B.A."/>
        </authorList>
    </citation>
    <scope>NUCLEOTIDE SEQUENCE [LARGE SCALE GENOMIC DNA]</scope>
    <source>
        <strain evidence="5 6">VK-A60T</strain>
    </source>
</reference>
<dbReference type="Proteomes" id="UP000259636">
    <property type="component" value="Chromosome"/>
</dbReference>
<dbReference type="EMBL" id="CP031742">
    <property type="protein sequence ID" value="AXQ58524.1"/>
    <property type="molecule type" value="Genomic_DNA"/>
</dbReference>
<dbReference type="InterPro" id="IPR000873">
    <property type="entry name" value="AMP-dep_synth/lig_dom"/>
</dbReference>
<dbReference type="PANTHER" id="PTHR45527:SF1">
    <property type="entry name" value="FATTY ACID SYNTHASE"/>
    <property type="match status" value="1"/>
</dbReference>
<keyword evidence="1" id="KW-0596">Phosphopantetheine</keyword>
<dbReference type="Gene3D" id="3.30.300.30">
    <property type="match status" value="1"/>
</dbReference>
<feature type="compositionally biased region" description="Low complexity" evidence="3">
    <location>
        <begin position="1"/>
        <end position="14"/>
    </location>
</feature>
<dbReference type="SUPFAM" id="SSF56801">
    <property type="entry name" value="Acetyl-CoA synthetase-like"/>
    <property type="match status" value="1"/>
</dbReference>
<evidence type="ECO:0000256" key="3">
    <source>
        <dbReference type="SAM" id="MobiDB-lite"/>
    </source>
</evidence>
<evidence type="ECO:0000256" key="2">
    <source>
        <dbReference type="ARBA" id="ARBA00022553"/>
    </source>
</evidence>
<keyword evidence="2" id="KW-0597">Phosphoprotein</keyword>
<dbReference type="CDD" id="cd17646">
    <property type="entry name" value="A_NRPS_AB3403-like"/>
    <property type="match status" value="1"/>
</dbReference>
<dbReference type="NCBIfam" id="TIGR01733">
    <property type="entry name" value="AA-adenyl-dom"/>
    <property type="match status" value="1"/>
</dbReference>
<dbReference type="InterPro" id="IPR029058">
    <property type="entry name" value="AB_hydrolase_fold"/>
</dbReference>
<dbReference type="AlphaFoldDB" id="A0A385DKT0"/>
<sequence>MSPSSAVPATAPAAWHGPTRQIPPATLPELFEAQAAATPDRTALVFEGGETCYHRLDADANRLAHLLLERGVGPGDRVAVAVPRSVDLVVALLAVAKSGAAYVPVDPDHPRDRIHRLLRDAAPVVVLTTSSVAETGGAPDGAVVLDDPRTAGSLAAFPSSSPAALGCGAPPAPGHPAYVIYTSGSTGHPKGVVVPHRAVVNRLLWMQDTYRLCADDRVLQKTPAGFDVSVWEFFWPLITGATLVMARPGVHRDPGRLVLLVRAERVTTVHFVPSMLRYFLKAPGVSRCDSLRRVFCSGEALPADLAELCLSTLGADLHNLYGPTEATVDVTSWPCLPGGGDASVTVPIGRPVWNTGAYVLDGALHPLALGGIGELYLAGVQLAHGYLGKPGLTAGSFVPDPFGAPGARMYRTGDLAAWHEDGYLLFHGRADHQVKVRGFRIEPAEIEAALTADPEVGQAVVVLREDRPGDPRLVAYVTPVPVGAQPERPDTARLRDALTAQLPDYMVPAAFVTLDALPLTPNGKLDRRALPAPGGPAPTRAGREPRTPVERTLCALAAEVLGAAGMTIDDNFFHLGGNSLLAVCYAAGIHTELGTPIEDVRVFFEAPTVAELATRLFPTTG</sequence>
<evidence type="ECO:0000313" key="5">
    <source>
        <dbReference type="EMBL" id="AXQ58524.1"/>
    </source>
</evidence>
<dbReference type="InterPro" id="IPR036736">
    <property type="entry name" value="ACP-like_sf"/>
</dbReference>
<dbReference type="Pfam" id="PF13193">
    <property type="entry name" value="AMP-binding_C"/>
    <property type="match status" value="1"/>
</dbReference>
<dbReference type="Gene3D" id="3.40.50.980">
    <property type="match status" value="2"/>
</dbReference>
<dbReference type="KEGG" id="sky:D0C37_30570"/>
<gene>
    <name evidence="5" type="ORF">D0C37_30570</name>
</gene>
<dbReference type="InterPro" id="IPR020845">
    <property type="entry name" value="AMP-binding_CS"/>
</dbReference>
<proteinExistence type="predicted"/>
<accession>A0A385DKT0</accession>
<evidence type="ECO:0000313" key="6">
    <source>
        <dbReference type="Proteomes" id="UP000259636"/>
    </source>
</evidence>
<dbReference type="InterPro" id="IPR010071">
    <property type="entry name" value="AA_adenyl_dom"/>
</dbReference>
<evidence type="ECO:0000259" key="4">
    <source>
        <dbReference type="PROSITE" id="PS50075"/>
    </source>
</evidence>
<dbReference type="InterPro" id="IPR009081">
    <property type="entry name" value="PP-bd_ACP"/>
</dbReference>
<dbReference type="Pfam" id="PF00501">
    <property type="entry name" value="AMP-binding"/>
    <property type="match status" value="1"/>
</dbReference>
<dbReference type="SUPFAM" id="SSF47336">
    <property type="entry name" value="ACP-like"/>
    <property type="match status" value="1"/>
</dbReference>
<dbReference type="PROSITE" id="PS00455">
    <property type="entry name" value="AMP_BINDING"/>
    <property type="match status" value="1"/>
</dbReference>